<name>A0A1F8C1K3_9BACT</name>
<feature type="domain" description="S1 motif" evidence="4">
    <location>
        <begin position="281"/>
        <end position="344"/>
    </location>
</feature>
<dbReference type="GO" id="GO:0006412">
    <property type="term" value="P:translation"/>
    <property type="evidence" value="ECO:0007669"/>
    <property type="project" value="TreeGrafter"/>
</dbReference>
<evidence type="ECO:0000313" key="5">
    <source>
        <dbReference type="EMBL" id="OGM69495.1"/>
    </source>
</evidence>
<gene>
    <name evidence="5" type="ORF">A2975_02975</name>
</gene>
<dbReference type="STRING" id="1802525.A2975_02975"/>
<dbReference type="PANTHER" id="PTHR10724">
    <property type="entry name" value="30S RIBOSOMAL PROTEIN S1"/>
    <property type="match status" value="1"/>
</dbReference>
<dbReference type="GO" id="GO:0022627">
    <property type="term" value="C:cytosolic small ribosomal subunit"/>
    <property type="evidence" value="ECO:0007669"/>
    <property type="project" value="TreeGrafter"/>
</dbReference>
<feature type="domain" description="S1 motif" evidence="4">
    <location>
        <begin position="101"/>
        <end position="169"/>
    </location>
</feature>
<reference evidence="5 6" key="1">
    <citation type="journal article" date="2016" name="Nat. Commun.">
        <title>Thousands of microbial genomes shed light on interconnected biogeochemical processes in an aquifer system.</title>
        <authorList>
            <person name="Anantharaman K."/>
            <person name="Brown C.T."/>
            <person name="Hug L.A."/>
            <person name="Sharon I."/>
            <person name="Castelle C.J."/>
            <person name="Probst A.J."/>
            <person name="Thomas B.C."/>
            <person name="Singh A."/>
            <person name="Wilkins M.J."/>
            <person name="Karaoz U."/>
            <person name="Brodie E.L."/>
            <person name="Williams K.H."/>
            <person name="Hubbard S.S."/>
            <person name="Banfield J.F."/>
        </authorList>
    </citation>
    <scope>NUCLEOTIDE SEQUENCE [LARGE SCALE GENOMIC DNA]</scope>
</reference>
<dbReference type="Pfam" id="PF00575">
    <property type="entry name" value="S1"/>
    <property type="match status" value="3"/>
</dbReference>
<accession>A0A1F8C1K3</accession>
<feature type="domain" description="S1 motif" evidence="4">
    <location>
        <begin position="18"/>
        <end position="85"/>
    </location>
</feature>
<keyword evidence="2" id="KW-0689">Ribosomal protein</keyword>
<dbReference type="Proteomes" id="UP000178429">
    <property type="component" value="Unassembled WGS sequence"/>
</dbReference>
<evidence type="ECO:0000256" key="3">
    <source>
        <dbReference type="ARBA" id="ARBA00023274"/>
    </source>
</evidence>
<feature type="domain" description="S1 motif" evidence="4">
    <location>
        <begin position="190"/>
        <end position="264"/>
    </location>
</feature>
<comment type="caution">
    <text evidence="5">The sequence shown here is derived from an EMBL/GenBank/DDBJ whole genome shotgun (WGS) entry which is preliminary data.</text>
</comment>
<comment type="similarity">
    <text evidence="1">Belongs to the bacterial ribosomal protein bS1 family.</text>
</comment>
<evidence type="ECO:0000313" key="6">
    <source>
        <dbReference type="Proteomes" id="UP000178429"/>
    </source>
</evidence>
<dbReference type="CDD" id="cd04465">
    <property type="entry name" value="S1_RPS1_repeat_ec2_hs2"/>
    <property type="match status" value="1"/>
</dbReference>
<dbReference type="InterPro" id="IPR003029">
    <property type="entry name" value="S1_domain"/>
</dbReference>
<dbReference type="SUPFAM" id="SSF50249">
    <property type="entry name" value="Nucleic acid-binding proteins"/>
    <property type="match status" value="4"/>
</dbReference>
<sequence length="353" mass="38660">MEELLMRAGGSFKTFSPGEKVSAKLLKITKKTATFDIGGKSEAVVVGDYFDEAREFLSTLKEGDDVDVEIISTEPTNDGLLVSLGKSAFDAVWEKLESARGEKKQLTVTVKSGSSAGLVVEYDGVSGFIPKSQLGSDIAKDTDKLVGTRIKVKPVEVGKRDNKLVFSEREVSEADEINLVRQAMETIDKDEVFEGTVMKVTNFGAFVEISVKVGKKEIPVEGLVHVSELSWEKTADPADEVKVGDKIKVKMLGVDRGKLALSAKAAQDDPWEAAEKKYKKDQKVVGKVVRQSDFGTFVELEPGIEGLIHITKIPPGKRFEKSQEVACYVEEVDKKERRISLGLILTAKPVGYK</sequence>
<dbReference type="PROSITE" id="PS50126">
    <property type="entry name" value="S1"/>
    <property type="match status" value="4"/>
</dbReference>
<dbReference type="SMART" id="SM00316">
    <property type="entry name" value="S1"/>
    <property type="match status" value="4"/>
</dbReference>
<dbReference type="GO" id="GO:0003729">
    <property type="term" value="F:mRNA binding"/>
    <property type="evidence" value="ECO:0007669"/>
    <property type="project" value="TreeGrafter"/>
</dbReference>
<dbReference type="PRINTS" id="PR00681">
    <property type="entry name" value="RIBOSOMALS1"/>
</dbReference>
<proteinExistence type="inferred from homology"/>
<dbReference type="EMBL" id="MGHL01000011">
    <property type="protein sequence ID" value="OGM69495.1"/>
    <property type="molecule type" value="Genomic_DNA"/>
</dbReference>
<dbReference type="PANTHER" id="PTHR10724:SF7">
    <property type="entry name" value="SMALL RIBOSOMAL SUBUNIT PROTEIN BS1C"/>
    <property type="match status" value="1"/>
</dbReference>
<keyword evidence="3" id="KW-0687">Ribonucleoprotein</keyword>
<evidence type="ECO:0000256" key="1">
    <source>
        <dbReference type="ARBA" id="ARBA00006767"/>
    </source>
</evidence>
<protein>
    <recommendedName>
        <fullName evidence="4">S1 motif domain-containing protein</fullName>
    </recommendedName>
</protein>
<evidence type="ECO:0000256" key="2">
    <source>
        <dbReference type="ARBA" id="ARBA00022980"/>
    </source>
</evidence>
<dbReference type="InterPro" id="IPR050437">
    <property type="entry name" value="Ribos_protein_bS1-like"/>
</dbReference>
<dbReference type="AlphaFoldDB" id="A0A1F8C1K3"/>
<dbReference type="InterPro" id="IPR035104">
    <property type="entry name" value="Ribosomal_protein_S1-like"/>
</dbReference>
<dbReference type="Gene3D" id="2.40.50.140">
    <property type="entry name" value="Nucleic acid-binding proteins"/>
    <property type="match status" value="4"/>
</dbReference>
<dbReference type="InterPro" id="IPR012340">
    <property type="entry name" value="NA-bd_OB-fold"/>
</dbReference>
<organism evidence="5 6">
    <name type="scientific">Candidatus Woesebacteria bacterium RIFCSPLOWO2_01_FULL_44_14</name>
    <dbReference type="NCBI Taxonomy" id="1802525"/>
    <lineage>
        <taxon>Bacteria</taxon>
        <taxon>Candidatus Woeseibacteriota</taxon>
    </lineage>
</organism>
<evidence type="ECO:0000259" key="4">
    <source>
        <dbReference type="PROSITE" id="PS50126"/>
    </source>
</evidence>
<dbReference type="GO" id="GO:0003735">
    <property type="term" value="F:structural constituent of ribosome"/>
    <property type="evidence" value="ECO:0007669"/>
    <property type="project" value="TreeGrafter"/>
</dbReference>